<dbReference type="InterPro" id="IPR052051">
    <property type="entry name" value="TCR_complex_component"/>
</dbReference>
<sequence length="172" mass="18805">MTGNMHSKARRCLVFTEILFLLLKSGILLCSAEKITQEPFMVGSDGKEVNLSCIHPSAESSTDSIFWYRQFPNQGPEFVVSGYRGEARSGNLKDVLLLISGDRKSSNLSFARANLEDTAMYYCALSDTVRHPGVFAVQGTMNEGAAFDAGKIRPLKTSVVEGRGSSLDLMDI</sequence>
<evidence type="ECO:0000256" key="3">
    <source>
        <dbReference type="ARBA" id="ARBA00022729"/>
    </source>
</evidence>
<dbReference type="InterPro" id="IPR036179">
    <property type="entry name" value="Ig-like_dom_sf"/>
</dbReference>
<dbReference type="InterPro" id="IPR013106">
    <property type="entry name" value="Ig_V-set"/>
</dbReference>
<evidence type="ECO:0000259" key="9">
    <source>
        <dbReference type="PROSITE" id="PS50835"/>
    </source>
</evidence>
<evidence type="ECO:0000256" key="5">
    <source>
        <dbReference type="ARBA" id="ARBA00023136"/>
    </source>
</evidence>
<keyword evidence="5" id="KW-0472">Membrane</keyword>
<evidence type="ECO:0000256" key="1">
    <source>
        <dbReference type="ARBA" id="ARBA00004236"/>
    </source>
</evidence>
<accession>A0A803SWL7</accession>
<evidence type="ECO:0000313" key="11">
    <source>
        <dbReference type="Proteomes" id="UP000001646"/>
    </source>
</evidence>
<comment type="subcellular location">
    <subcellularLocation>
        <location evidence="1">Cell membrane</location>
    </subcellularLocation>
</comment>
<dbReference type="GO" id="GO:0002376">
    <property type="term" value="P:immune system process"/>
    <property type="evidence" value="ECO:0007669"/>
    <property type="project" value="UniProtKB-KW"/>
</dbReference>
<feature type="chain" id="PRO_5032367304" description="Ig-like domain-containing protein" evidence="8">
    <location>
        <begin position="33"/>
        <end position="172"/>
    </location>
</feature>
<dbReference type="Ensembl" id="ENSACAT00000052020.1">
    <property type="protein sequence ID" value="ENSACAP00000027357.1"/>
    <property type="gene ID" value="ENSACAG00000040236.1"/>
</dbReference>
<dbReference type="GO" id="GO:0005886">
    <property type="term" value="C:plasma membrane"/>
    <property type="evidence" value="ECO:0007669"/>
    <property type="project" value="UniProtKB-SubCell"/>
</dbReference>
<keyword evidence="6" id="KW-1015">Disulfide bond</keyword>
<reference evidence="10" key="2">
    <citation type="submission" date="2025-08" db="UniProtKB">
        <authorList>
            <consortium name="Ensembl"/>
        </authorList>
    </citation>
    <scope>IDENTIFICATION</scope>
</reference>
<keyword evidence="3 8" id="KW-0732">Signal</keyword>
<evidence type="ECO:0000313" key="10">
    <source>
        <dbReference type="Ensembl" id="ENSACAP00000027357.1"/>
    </source>
</evidence>
<dbReference type="SUPFAM" id="SSF48726">
    <property type="entry name" value="Immunoglobulin"/>
    <property type="match status" value="1"/>
</dbReference>
<dbReference type="PANTHER" id="PTHR19433">
    <property type="entry name" value="T-CELL RECEPTOR ALPHA CHAIN V REGION-RELATED"/>
    <property type="match status" value="1"/>
</dbReference>
<dbReference type="PROSITE" id="PS50835">
    <property type="entry name" value="IG_LIKE"/>
    <property type="match status" value="1"/>
</dbReference>
<dbReference type="SMART" id="SM00406">
    <property type="entry name" value="IGv"/>
    <property type="match status" value="1"/>
</dbReference>
<proteinExistence type="predicted"/>
<name>A0A803SWL7_ANOCA</name>
<dbReference type="Gene3D" id="2.60.40.10">
    <property type="entry name" value="Immunoglobulins"/>
    <property type="match status" value="1"/>
</dbReference>
<keyword evidence="2" id="KW-1003">Cell membrane</keyword>
<reference evidence="10" key="3">
    <citation type="submission" date="2025-09" db="UniProtKB">
        <authorList>
            <consortium name="Ensembl"/>
        </authorList>
    </citation>
    <scope>IDENTIFICATION</scope>
</reference>
<evidence type="ECO:0000256" key="6">
    <source>
        <dbReference type="ARBA" id="ARBA00023157"/>
    </source>
</evidence>
<evidence type="ECO:0000256" key="2">
    <source>
        <dbReference type="ARBA" id="ARBA00022475"/>
    </source>
</evidence>
<keyword evidence="7" id="KW-0325">Glycoprotein</keyword>
<dbReference type="AlphaFoldDB" id="A0A803SWL7"/>
<evidence type="ECO:0000256" key="7">
    <source>
        <dbReference type="ARBA" id="ARBA00023180"/>
    </source>
</evidence>
<dbReference type="InParanoid" id="A0A803SWL7"/>
<dbReference type="InterPro" id="IPR013783">
    <property type="entry name" value="Ig-like_fold"/>
</dbReference>
<dbReference type="SMART" id="SM00409">
    <property type="entry name" value="IG"/>
    <property type="match status" value="1"/>
</dbReference>
<dbReference type="Pfam" id="PF07686">
    <property type="entry name" value="V-set"/>
    <property type="match status" value="1"/>
</dbReference>
<keyword evidence="11" id="KW-1185">Reference proteome</keyword>
<feature type="signal peptide" evidence="8">
    <location>
        <begin position="1"/>
        <end position="32"/>
    </location>
</feature>
<feature type="domain" description="Ig-like" evidence="9">
    <location>
        <begin position="45"/>
        <end position="142"/>
    </location>
</feature>
<dbReference type="GeneTree" id="ENSGT00940000162998"/>
<dbReference type="InterPro" id="IPR007110">
    <property type="entry name" value="Ig-like_dom"/>
</dbReference>
<evidence type="ECO:0000256" key="8">
    <source>
        <dbReference type="SAM" id="SignalP"/>
    </source>
</evidence>
<dbReference type="Proteomes" id="UP000001646">
    <property type="component" value="Unplaced"/>
</dbReference>
<dbReference type="PANTHER" id="PTHR19433:SF111">
    <property type="entry name" value="T CELL RECEPTOR ALPHA VARIABLE 4"/>
    <property type="match status" value="1"/>
</dbReference>
<reference evidence="10" key="1">
    <citation type="submission" date="2009-12" db="EMBL/GenBank/DDBJ databases">
        <title>The Genome Sequence of Anolis carolinensis (Green Anole Lizard).</title>
        <authorList>
            <consortium name="The Genome Sequencing Platform"/>
            <person name="Di Palma F."/>
            <person name="Alfoldi J."/>
            <person name="Heiman D."/>
            <person name="Young S."/>
            <person name="Grabherr M."/>
            <person name="Johnson J."/>
            <person name="Lander E.S."/>
            <person name="Lindblad-Toh K."/>
        </authorList>
    </citation>
    <scope>NUCLEOTIDE SEQUENCE [LARGE SCALE GENOMIC DNA]</scope>
    <source>
        <strain evidence="10">JBL SC #1</strain>
    </source>
</reference>
<organism evidence="10 11">
    <name type="scientific">Anolis carolinensis</name>
    <name type="common">Green anole</name>
    <name type="synonym">American chameleon</name>
    <dbReference type="NCBI Taxonomy" id="28377"/>
    <lineage>
        <taxon>Eukaryota</taxon>
        <taxon>Metazoa</taxon>
        <taxon>Chordata</taxon>
        <taxon>Craniata</taxon>
        <taxon>Vertebrata</taxon>
        <taxon>Euteleostomi</taxon>
        <taxon>Lepidosauria</taxon>
        <taxon>Squamata</taxon>
        <taxon>Bifurcata</taxon>
        <taxon>Unidentata</taxon>
        <taxon>Episquamata</taxon>
        <taxon>Toxicofera</taxon>
        <taxon>Iguania</taxon>
        <taxon>Dactyloidae</taxon>
        <taxon>Anolis</taxon>
    </lineage>
</organism>
<evidence type="ECO:0000256" key="4">
    <source>
        <dbReference type="ARBA" id="ARBA00022859"/>
    </source>
</evidence>
<dbReference type="InterPro" id="IPR003599">
    <property type="entry name" value="Ig_sub"/>
</dbReference>
<protein>
    <recommendedName>
        <fullName evidence="9">Ig-like domain-containing protein</fullName>
    </recommendedName>
</protein>
<keyword evidence="4" id="KW-0391">Immunity</keyword>